<dbReference type="GO" id="GO:0005643">
    <property type="term" value="C:nuclear pore"/>
    <property type="evidence" value="ECO:0007669"/>
    <property type="project" value="UniProtKB-SubCell"/>
</dbReference>
<evidence type="ECO:0000256" key="8">
    <source>
        <dbReference type="SAM" id="MobiDB-lite"/>
    </source>
</evidence>
<keyword evidence="6" id="KW-0906">Nuclear pore complex</keyword>
<feature type="compositionally biased region" description="Basic residues" evidence="8">
    <location>
        <begin position="352"/>
        <end position="362"/>
    </location>
</feature>
<evidence type="ECO:0000256" key="3">
    <source>
        <dbReference type="ARBA" id="ARBA00022816"/>
    </source>
</evidence>
<evidence type="ECO:0000256" key="7">
    <source>
        <dbReference type="ARBA" id="ARBA00023242"/>
    </source>
</evidence>
<dbReference type="GeneID" id="30153528"/>
<accession>A0A1E3I0K9</accession>
<gene>
    <name evidence="9" type="ORF">L202_02219</name>
</gene>
<comment type="subcellular location">
    <subcellularLocation>
        <location evidence="1">Nucleus</location>
        <location evidence="1">Nuclear pore complex</location>
    </subcellularLocation>
</comment>
<evidence type="ECO:0000256" key="5">
    <source>
        <dbReference type="ARBA" id="ARBA00023010"/>
    </source>
</evidence>
<dbReference type="GO" id="GO:0000056">
    <property type="term" value="P:ribosomal small subunit export from nucleus"/>
    <property type="evidence" value="ECO:0007669"/>
    <property type="project" value="InterPro"/>
</dbReference>
<dbReference type="OrthoDB" id="341482at2759"/>
<comment type="caution">
    <text evidence="9">The sequence shown here is derived from an EMBL/GenBank/DDBJ whole genome shotgun (WGS) entry which is preliminary data.</text>
</comment>
<feature type="compositionally biased region" description="Polar residues" evidence="8">
    <location>
        <begin position="332"/>
        <end position="346"/>
    </location>
</feature>
<dbReference type="PANTHER" id="PTHR13257">
    <property type="entry name" value="NUCLEOPORIN NUP84-RELATED"/>
    <property type="match status" value="1"/>
</dbReference>
<evidence type="ECO:0000256" key="2">
    <source>
        <dbReference type="ARBA" id="ARBA00022448"/>
    </source>
</evidence>
<dbReference type="EMBL" id="AWGJ01000003">
    <property type="protein sequence ID" value="ODN81865.1"/>
    <property type="molecule type" value="Genomic_DNA"/>
</dbReference>
<dbReference type="GO" id="GO:0006606">
    <property type="term" value="P:protein import into nucleus"/>
    <property type="evidence" value="ECO:0007669"/>
    <property type="project" value="TreeGrafter"/>
</dbReference>
<dbReference type="InterPro" id="IPR019321">
    <property type="entry name" value="Nucleoporin_Nup88"/>
</dbReference>
<dbReference type="SUPFAM" id="SSF50978">
    <property type="entry name" value="WD40 repeat-like"/>
    <property type="match status" value="1"/>
</dbReference>
<keyword evidence="5" id="KW-0811">Translocation</keyword>
<dbReference type="RefSeq" id="XP_018996184.1">
    <property type="nucleotide sequence ID" value="XM_019135781.1"/>
</dbReference>
<name>A0A1E3I0K9_9TREE</name>
<dbReference type="InterPro" id="IPR037700">
    <property type="entry name" value="NUP88/NUP82"/>
</dbReference>
<dbReference type="InterPro" id="IPR036322">
    <property type="entry name" value="WD40_repeat_dom_sf"/>
</dbReference>
<dbReference type="Pfam" id="PF10168">
    <property type="entry name" value="Nup88"/>
    <property type="match status" value="1"/>
</dbReference>
<dbReference type="Proteomes" id="UP000094065">
    <property type="component" value="Unassembled WGS sequence"/>
</dbReference>
<dbReference type="STRING" id="1295533.A0A1E3I0K9"/>
<dbReference type="GO" id="GO:0006406">
    <property type="term" value="P:mRNA export from nucleus"/>
    <property type="evidence" value="ECO:0007669"/>
    <property type="project" value="TreeGrafter"/>
</dbReference>
<keyword evidence="7" id="KW-0539">Nucleus</keyword>
<sequence>MAYTLPASLSAISSHSIFVPPPSSSTLDDEWELLDRPSADDEPLGQKNGRVAIRDKDLIVAVGKEVRMMGLGLTEGGWKVEDGLVGSYKTLQSPHLSFPIHHIIVNTTGKLLAVVGHHQLVVVVLPKSKSGSGPVEVHSIPIDEFQFSKASNDIITSVQWHPWGESGNSLWVLCANGKLREYDILQPHDSIQTFDFLPERSRAAPKFTAIDPLSRYATSFAFGPCSVGFSPLIVYCLLANGDIYLIGPVVPLRTEMPVHYLQTLKTFVDTRLARAQSEARDVFGAGNSGVGRMAQQAEWVNALVSQVRQEEEAKAWREEDGEPKQVLGKSALGQSVTRRGTPSNPVEETGTRVRKGSVRVRPPHLTVSGGPAPGSHRPFLRQGPLVFSPGPQEVANGDGDLEEDQSATDLIVVEVGPEDEDSGDVKGKKKMREVVFGIAWSGGRVDIGVETEMPEIRWMSSRDASPAEPVLHIVESILLPFPNNDPFIIGSNAPTFSRDPLYSDVLYLVHAFGMDAISVRYLVDELNNDEGEGELPPTQVLRLVESAGVPNTPVTGIVSFCNITLGYGLLALASTGQVAYIELDIRSGDSSALLSSKAAKEPKAMIEDQSLLKKPFNAEHLVASIRSPGDKKSPVYNPTATLKERLSDSSKPLTSLTSDHLSALGAVSSQIQSRVQLVRSASQTVENRLDLQIQELARHAKLIAQCRADVTSLTSGETLERANKLLQRQESIQKRVEKVLGDLSVGRQQDGELGEGEKKWFDELDRLDFKVNGGPPGSGEVLAEKAQLLRNQLSALAPIINEAKRREIERRPAYSAKQIKPMEAALTARSEELKRLIKRMDDLEIKVEGGL</sequence>
<evidence type="ECO:0000313" key="10">
    <source>
        <dbReference type="Proteomes" id="UP000094065"/>
    </source>
</evidence>
<feature type="region of interest" description="Disordered" evidence="8">
    <location>
        <begin position="314"/>
        <end position="376"/>
    </location>
</feature>
<evidence type="ECO:0000256" key="1">
    <source>
        <dbReference type="ARBA" id="ARBA00004567"/>
    </source>
</evidence>
<protein>
    <submittedName>
        <fullName evidence="9">Uncharacterized protein</fullName>
    </submittedName>
</protein>
<proteinExistence type="predicted"/>
<evidence type="ECO:0000256" key="6">
    <source>
        <dbReference type="ARBA" id="ARBA00023132"/>
    </source>
</evidence>
<evidence type="ECO:0000313" key="9">
    <source>
        <dbReference type="EMBL" id="ODN81865.1"/>
    </source>
</evidence>
<dbReference type="AlphaFoldDB" id="A0A1E3I0K9"/>
<organism evidence="9 10">
    <name type="scientific">Cryptococcus amylolentus CBS 6039</name>
    <dbReference type="NCBI Taxonomy" id="1295533"/>
    <lineage>
        <taxon>Eukaryota</taxon>
        <taxon>Fungi</taxon>
        <taxon>Dikarya</taxon>
        <taxon>Basidiomycota</taxon>
        <taxon>Agaricomycotina</taxon>
        <taxon>Tremellomycetes</taxon>
        <taxon>Tremellales</taxon>
        <taxon>Cryptococcaceae</taxon>
        <taxon>Cryptococcus</taxon>
    </lineage>
</organism>
<keyword evidence="4" id="KW-0653">Protein transport</keyword>
<evidence type="ECO:0000256" key="4">
    <source>
        <dbReference type="ARBA" id="ARBA00022927"/>
    </source>
</evidence>
<keyword evidence="10" id="KW-1185">Reference proteome</keyword>
<reference evidence="9 10" key="1">
    <citation type="submission" date="2016-06" db="EMBL/GenBank/DDBJ databases">
        <title>Evolution of pathogenesis and genome organization in the Tremellales.</title>
        <authorList>
            <person name="Cuomo C."/>
            <person name="Litvintseva A."/>
            <person name="Heitman J."/>
            <person name="Chen Y."/>
            <person name="Sun S."/>
            <person name="Springer D."/>
            <person name="Dromer F."/>
            <person name="Young S."/>
            <person name="Zeng Q."/>
            <person name="Chapman S."/>
            <person name="Gujja S."/>
            <person name="Saif S."/>
            <person name="Birren B."/>
        </authorList>
    </citation>
    <scope>NUCLEOTIDE SEQUENCE [LARGE SCALE GENOMIC DNA]</scope>
    <source>
        <strain evidence="9 10">CBS 6039</strain>
    </source>
</reference>
<dbReference type="GO" id="GO:0000055">
    <property type="term" value="P:ribosomal large subunit export from nucleus"/>
    <property type="evidence" value="ECO:0007669"/>
    <property type="project" value="InterPro"/>
</dbReference>
<keyword evidence="2" id="KW-0813">Transport</keyword>
<dbReference type="PANTHER" id="PTHR13257:SF0">
    <property type="entry name" value="NUCLEAR PORE COMPLEX PROTEIN NUP88"/>
    <property type="match status" value="1"/>
</dbReference>
<dbReference type="GO" id="GO:0017056">
    <property type="term" value="F:structural constituent of nuclear pore"/>
    <property type="evidence" value="ECO:0007669"/>
    <property type="project" value="InterPro"/>
</dbReference>
<keyword evidence="3" id="KW-0509">mRNA transport</keyword>